<sequence length="108" mass="11729">MSPNQQYIAAVVVGLIVLLAIAVVVVLVSRRNRKRCGCAPGCETPTPFTSLRNVRPSSNSFAVDCEEAQAYIDMRAEANARQHKLAVARSMRELADAQLAEEDAAEVE</sequence>
<keyword evidence="1" id="KW-0472">Membrane</keyword>
<accession>A0A518JNQ5</accession>
<dbReference type="Proteomes" id="UP000315082">
    <property type="component" value="Chromosome"/>
</dbReference>
<dbReference type="KEGG" id="rcf:Poly24_08680"/>
<feature type="transmembrane region" description="Helical" evidence="1">
    <location>
        <begin position="6"/>
        <end position="28"/>
    </location>
</feature>
<protein>
    <submittedName>
        <fullName evidence="2">Uncharacterized protein</fullName>
    </submittedName>
</protein>
<evidence type="ECO:0000256" key="1">
    <source>
        <dbReference type="SAM" id="Phobius"/>
    </source>
</evidence>
<evidence type="ECO:0000313" key="3">
    <source>
        <dbReference type="Proteomes" id="UP000315082"/>
    </source>
</evidence>
<reference evidence="2 3" key="1">
    <citation type="submission" date="2019-02" db="EMBL/GenBank/DDBJ databases">
        <title>Deep-cultivation of Planctomycetes and their phenomic and genomic characterization uncovers novel biology.</title>
        <authorList>
            <person name="Wiegand S."/>
            <person name="Jogler M."/>
            <person name="Boedeker C."/>
            <person name="Pinto D."/>
            <person name="Vollmers J."/>
            <person name="Rivas-Marin E."/>
            <person name="Kohn T."/>
            <person name="Peeters S.H."/>
            <person name="Heuer A."/>
            <person name="Rast P."/>
            <person name="Oberbeckmann S."/>
            <person name="Bunk B."/>
            <person name="Jeske O."/>
            <person name="Meyerdierks A."/>
            <person name="Storesund J.E."/>
            <person name="Kallscheuer N."/>
            <person name="Luecker S."/>
            <person name="Lage O.M."/>
            <person name="Pohl T."/>
            <person name="Merkel B.J."/>
            <person name="Hornburger P."/>
            <person name="Mueller R.-W."/>
            <person name="Bruemmer F."/>
            <person name="Labrenz M."/>
            <person name="Spormann A.M."/>
            <person name="Op den Camp H."/>
            <person name="Overmann J."/>
            <person name="Amann R."/>
            <person name="Jetten M.S.M."/>
            <person name="Mascher T."/>
            <person name="Medema M.H."/>
            <person name="Devos D.P."/>
            <person name="Kaster A.-K."/>
            <person name="Ovreas L."/>
            <person name="Rohde M."/>
            <person name="Galperin M.Y."/>
            <person name="Jogler C."/>
        </authorList>
    </citation>
    <scope>NUCLEOTIDE SEQUENCE [LARGE SCALE GENOMIC DNA]</scope>
    <source>
        <strain evidence="2 3">Poly24</strain>
    </source>
</reference>
<name>A0A518JNQ5_9BACT</name>
<dbReference type="RefSeq" id="WP_145090898.1">
    <property type="nucleotide sequence ID" value="NZ_CP036348.1"/>
</dbReference>
<proteinExistence type="predicted"/>
<gene>
    <name evidence="2" type="ORF">Poly24_08680</name>
</gene>
<organism evidence="2 3">
    <name type="scientific">Rosistilla carotiformis</name>
    <dbReference type="NCBI Taxonomy" id="2528017"/>
    <lineage>
        <taxon>Bacteria</taxon>
        <taxon>Pseudomonadati</taxon>
        <taxon>Planctomycetota</taxon>
        <taxon>Planctomycetia</taxon>
        <taxon>Pirellulales</taxon>
        <taxon>Pirellulaceae</taxon>
        <taxon>Rosistilla</taxon>
    </lineage>
</organism>
<keyword evidence="3" id="KW-1185">Reference proteome</keyword>
<evidence type="ECO:0000313" key="2">
    <source>
        <dbReference type="EMBL" id="QDV67176.1"/>
    </source>
</evidence>
<dbReference type="EMBL" id="CP036348">
    <property type="protein sequence ID" value="QDV67176.1"/>
    <property type="molecule type" value="Genomic_DNA"/>
</dbReference>
<keyword evidence="1" id="KW-1133">Transmembrane helix</keyword>
<dbReference type="AlphaFoldDB" id="A0A518JNQ5"/>
<keyword evidence="1" id="KW-0812">Transmembrane</keyword>